<dbReference type="SUPFAM" id="SSF52317">
    <property type="entry name" value="Class I glutamine amidotransferase-like"/>
    <property type="match status" value="1"/>
</dbReference>
<keyword evidence="1" id="KW-0315">Glutamine amidotransferase</keyword>
<gene>
    <name evidence="1" type="ORF">JOC27_002688</name>
</gene>
<dbReference type="Proteomes" id="UP000823201">
    <property type="component" value="Unassembled WGS sequence"/>
</dbReference>
<dbReference type="PROSITE" id="PS51273">
    <property type="entry name" value="GATASE_TYPE_1"/>
    <property type="match status" value="1"/>
</dbReference>
<dbReference type="CDD" id="cd01745">
    <property type="entry name" value="GATase1_2"/>
    <property type="match status" value="1"/>
</dbReference>
<dbReference type="EMBL" id="JAFBEV010000040">
    <property type="protein sequence ID" value="MBM7659183.1"/>
    <property type="molecule type" value="Genomic_DNA"/>
</dbReference>
<accession>A0ABS2QBJ4</accession>
<dbReference type="InterPro" id="IPR011697">
    <property type="entry name" value="Peptidase_C26"/>
</dbReference>
<reference evidence="1 2" key="1">
    <citation type="submission" date="2021-01" db="EMBL/GenBank/DDBJ databases">
        <title>Genomic Encyclopedia of Type Strains, Phase IV (KMG-IV): sequencing the most valuable type-strain genomes for metagenomic binning, comparative biology and taxonomic classification.</title>
        <authorList>
            <person name="Goeker M."/>
        </authorList>
    </citation>
    <scope>NUCLEOTIDE SEQUENCE [LARGE SCALE GENOMIC DNA]</scope>
    <source>
        <strain evidence="1 2">DSM 100968</strain>
    </source>
</reference>
<proteinExistence type="predicted"/>
<protein>
    <submittedName>
        <fullName evidence="1">Glutamine amidotransferase</fullName>
    </submittedName>
</protein>
<dbReference type="Gene3D" id="3.40.50.880">
    <property type="match status" value="1"/>
</dbReference>
<dbReference type="PANTHER" id="PTHR43235:SF1">
    <property type="entry name" value="GLUTAMINE AMIDOTRANSFERASE PB2B2.05-RELATED"/>
    <property type="match status" value="1"/>
</dbReference>
<dbReference type="PANTHER" id="PTHR43235">
    <property type="entry name" value="GLUTAMINE AMIDOTRANSFERASE PB2B2.05-RELATED"/>
    <property type="match status" value="1"/>
</dbReference>
<keyword evidence="2" id="KW-1185">Reference proteome</keyword>
<dbReference type="InterPro" id="IPR044668">
    <property type="entry name" value="PuuD-like"/>
</dbReference>
<dbReference type="Pfam" id="PF07722">
    <property type="entry name" value="Peptidase_C26"/>
    <property type="match status" value="1"/>
</dbReference>
<comment type="caution">
    <text evidence="1">The sequence shown here is derived from an EMBL/GenBank/DDBJ whole genome shotgun (WGS) entry which is preliminary data.</text>
</comment>
<sequence>MGKKPIIGITTGYVKKNDFVQGPYVHEDYLEAVTRADAVPVLLPYQAEGAAEQLLGLCDGLILSGGSDVDPRFYDEDPLPQIDWFNTERDQFEMKLLRLALAADKPILGICRGFQLMNVAFGGSLIQDLQTQREQAIQHVQRVPRVKATHSVRLLPDSGLSRLFDRRESFFVNSLHHQAIKTLAAELKAVAFAGDGVIEAAEHRNSERILGVQWHPESMTAGGDPLMLRLFRQFVRQCDRPVNEPVPSGSDQSITE</sequence>
<dbReference type="InterPro" id="IPR029062">
    <property type="entry name" value="Class_I_gatase-like"/>
</dbReference>
<dbReference type="RefSeq" id="WP_205007721.1">
    <property type="nucleotide sequence ID" value="NZ_CBCRXA010000040.1"/>
</dbReference>
<organism evidence="1 2">
    <name type="scientific">Sporolactobacillus spathodeae</name>
    <dbReference type="NCBI Taxonomy" id="1465502"/>
    <lineage>
        <taxon>Bacteria</taxon>
        <taxon>Bacillati</taxon>
        <taxon>Bacillota</taxon>
        <taxon>Bacilli</taxon>
        <taxon>Bacillales</taxon>
        <taxon>Sporolactobacillaceae</taxon>
        <taxon>Sporolactobacillus</taxon>
    </lineage>
</organism>
<evidence type="ECO:0000313" key="1">
    <source>
        <dbReference type="EMBL" id="MBM7659183.1"/>
    </source>
</evidence>
<name>A0ABS2QBJ4_9BACL</name>
<evidence type="ECO:0000313" key="2">
    <source>
        <dbReference type="Proteomes" id="UP000823201"/>
    </source>
</evidence>